<reference evidence="6 7" key="1">
    <citation type="submission" date="2017-07" db="EMBL/GenBank/DDBJ databases">
        <title>Genome Sequence of Arenibacter algicola Strain SMS7 Isolated from a culture of the Diatom Skeletonema marinoi.</title>
        <authorList>
            <person name="Topel M."/>
            <person name="Pinder M.I.M."/>
            <person name="Johansson O.N."/>
            <person name="Kourtchenko O."/>
            <person name="Godhe A."/>
            <person name="Clarke A.K."/>
        </authorList>
    </citation>
    <scope>NUCLEOTIDE SEQUENCE [LARGE SCALE GENOMIC DNA]</scope>
    <source>
        <strain evidence="6 7">SMS7</strain>
    </source>
</reference>
<dbReference type="CDD" id="cd03467">
    <property type="entry name" value="Rieske"/>
    <property type="match status" value="1"/>
</dbReference>
<protein>
    <submittedName>
        <fullName evidence="6">3-phenylpropionate dioxygenase ferredoxin subunit</fullName>
    </submittedName>
</protein>
<proteinExistence type="predicted"/>
<dbReference type="InterPro" id="IPR036922">
    <property type="entry name" value="Rieske_2Fe-2S_sf"/>
</dbReference>
<dbReference type="KEGG" id="aalg:AREALGSMS7_02585"/>
<accession>A0A221UXX7</accession>
<dbReference type="Gene3D" id="2.102.10.10">
    <property type="entry name" value="Rieske [2Fe-2S] iron-sulphur domain"/>
    <property type="match status" value="1"/>
</dbReference>
<keyword evidence="1" id="KW-0001">2Fe-2S</keyword>
<name>A0A221UXX7_9FLAO</name>
<evidence type="ECO:0000256" key="4">
    <source>
        <dbReference type="ARBA" id="ARBA00023014"/>
    </source>
</evidence>
<dbReference type="PROSITE" id="PS51257">
    <property type="entry name" value="PROKAR_LIPOPROTEIN"/>
    <property type="match status" value="1"/>
</dbReference>
<dbReference type="RefSeq" id="WP_093978623.1">
    <property type="nucleotide sequence ID" value="NZ_CP022515.1"/>
</dbReference>
<evidence type="ECO:0000256" key="2">
    <source>
        <dbReference type="ARBA" id="ARBA00022723"/>
    </source>
</evidence>
<dbReference type="Pfam" id="PF00355">
    <property type="entry name" value="Rieske"/>
    <property type="match status" value="1"/>
</dbReference>
<keyword evidence="2" id="KW-0479">Metal-binding</keyword>
<keyword evidence="4" id="KW-0411">Iron-sulfur</keyword>
<dbReference type="GO" id="GO:0046872">
    <property type="term" value="F:metal ion binding"/>
    <property type="evidence" value="ECO:0007669"/>
    <property type="project" value="UniProtKB-KW"/>
</dbReference>
<dbReference type="InterPro" id="IPR017941">
    <property type="entry name" value="Rieske_2Fe-2S"/>
</dbReference>
<organism evidence="6 7">
    <name type="scientific">Arenibacter algicola</name>
    <dbReference type="NCBI Taxonomy" id="616991"/>
    <lineage>
        <taxon>Bacteria</taxon>
        <taxon>Pseudomonadati</taxon>
        <taxon>Bacteroidota</taxon>
        <taxon>Flavobacteriia</taxon>
        <taxon>Flavobacteriales</taxon>
        <taxon>Flavobacteriaceae</taxon>
        <taxon>Arenibacter</taxon>
    </lineage>
</organism>
<dbReference type="EMBL" id="CP022515">
    <property type="protein sequence ID" value="ASO06028.1"/>
    <property type="molecule type" value="Genomic_DNA"/>
</dbReference>
<feature type="domain" description="Rieske" evidence="5">
    <location>
        <begin position="41"/>
        <end position="139"/>
    </location>
</feature>
<keyword evidence="6" id="KW-0560">Oxidoreductase</keyword>
<dbReference type="GO" id="GO:0051213">
    <property type="term" value="F:dioxygenase activity"/>
    <property type="evidence" value="ECO:0007669"/>
    <property type="project" value="UniProtKB-KW"/>
</dbReference>
<sequence>MERNEFIKTCGYACIGASSIGMLLQSCVSNKSITANIENENLVVPISDFLKDEAYLKYIIVRNNNLRFPIYVFRFSENEYTALYLQCTHQGNELNAYGDKLVCPAHGSEFNNKGMVTNGPATDPLRSFPIQISNPNILISLKKA</sequence>
<keyword evidence="6" id="KW-0223">Dioxygenase</keyword>
<gene>
    <name evidence="6" type="ORF">AREALGSMS7_02585</name>
</gene>
<evidence type="ECO:0000256" key="3">
    <source>
        <dbReference type="ARBA" id="ARBA00023004"/>
    </source>
</evidence>
<evidence type="ECO:0000313" key="7">
    <source>
        <dbReference type="Proteomes" id="UP000204551"/>
    </source>
</evidence>
<dbReference type="Proteomes" id="UP000204551">
    <property type="component" value="Chromosome"/>
</dbReference>
<keyword evidence="3" id="KW-0408">Iron</keyword>
<dbReference type="AlphaFoldDB" id="A0A221UXX7"/>
<evidence type="ECO:0000259" key="5">
    <source>
        <dbReference type="PROSITE" id="PS51296"/>
    </source>
</evidence>
<evidence type="ECO:0000313" key="6">
    <source>
        <dbReference type="EMBL" id="ASO06028.1"/>
    </source>
</evidence>
<dbReference type="PROSITE" id="PS51296">
    <property type="entry name" value="RIESKE"/>
    <property type="match status" value="1"/>
</dbReference>
<dbReference type="GO" id="GO:0051537">
    <property type="term" value="F:2 iron, 2 sulfur cluster binding"/>
    <property type="evidence" value="ECO:0007669"/>
    <property type="project" value="UniProtKB-KW"/>
</dbReference>
<evidence type="ECO:0000256" key="1">
    <source>
        <dbReference type="ARBA" id="ARBA00022714"/>
    </source>
</evidence>
<dbReference type="SUPFAM" id="SSF50022">
    <property type="entry name" value="ISP domain"/>
    <property type="match status" value="1"/>
</dbReference>